<proteinExistence type="predicted"/>
<dbReference type="InterPro" id="IPR052018">
    <property type="entry name" value="PHP_domain"/>
</dbReference>
<reference evidence="2" key="1">
    <citation type="submission" date="2020-10" db="EMBL/GenBank/DDBJ databases">
        <authorList>
            <person name="Gilroy R."/>
        </authorList>
    </citation>
    <scope>NUCLEOTIDE SEQUENCE</scope>
    <source>
        <strain evidence="2">10406</strain>
    </source>
</reference>
<dbReference type="InterPro" id="IPR003141">
    <property type="entry name" value="Pol/His_phosphatase_N"/>
</dbReference>
<dbReference type="PANTHER" id="PTHR42924">
    <property type="entry name" value="EXONUCLEASE"/>
    <property type="match status" value="1"/>
</dbReference>
<evidence type="ECO:0000313" key="2">
    <source>
        <dbReference type="EMBL" id="HIU99315.1"/>
    </source>
</evidence>
<name>A0A9D1NAI8_9FIRM</name>
<dbReference type="PANTHER" id="PTHR42924:SF3">
    <property type="entry name" value="POLYMERASE_HISTIDINOL PHOSPHATASE N-TERMINAL DOMAIN-CONTAINING PROTEIN"/>
    <property type="match status" value="1"/>
</dbReference>
<dbReference type="AlphaFoldDB" id="A0A9D1NAI8"/>
<dbReference type="CDD" id="cd07432">
    <property type="entry name" value="PHP_HisPPase"/>
    <property type="match status" value="1"/>
</dbReference>
<dbReference type="InterPro" id="IPR016195">
    <property type="entry name" value="Pol/histidinol_Pase-like"/>
</dbReference>
<organism evidence="2 3">
    <name type="scientific">Candidatus Limadaptatus stercoripullorum</name>
    <dbReference type="NCBI Taxonomy" id="2840846"/>
    <lineage>
        <taxon>Bacteria</taxon>
        <taxon>Bacillati</taxon>
        <taxon>Bacillota</taxon>
        <taxon>Clostridia</taxon>
        <taxon>Eubacteriales</taxon>
        <taxon>Candidatus Limadaptatus</taxon>
    </lineage>
</organism>
<evidence type="ECO:0000259" key="1">
    <source>
        <dbReference type="SMART" id="SM00481"/>
    </source>
</evidence>
<dbReference type="Proteomes" id="UP000886857">
    <property type="component" value="Unassembled WGS sequence"/>
</dbReference>
<dbReference type="Gene3D" id="3.20.20.140">
    <property type="entry name" value="Metal-dependent hydrolases"/>
    <property type="match status" value="1"/>
</dbReference>
<dbReference type="SMART" id="SM00481">
    <property type="entry name" value="POLIIIAc"/>
    <property type="match status" value="1"/>
</dbReference>
<feature type="domain" description="Polymerase/histidinol phosphatase N-terminal" evidence="1">
    <location>
        <begin position="5"/>
        <end position="73"/>
    </location>
</feature>
<dbReference type="SUPFAM" id="SSF89550">
    <property type="entry name" value="PHP domain-like"/>
    <property type="match status" value="1"/>
</dbReference>
<gene>
    <name evidence="2" type="ORF">IAC73_05695</name>
</gene>
<accession>A0A9D1NAI8</accession>
<evidence type="ECO:0000313" key="3">
    <source>
        <dbReference type="Proteomes" id="UP000886857"/>
    </source>
</evidence>
<reference evidence="2" key="2">
    <citation type="journal article" date="2021" name="PeerJ">
        <title>Extensive microbial diversity within the chicken gut microbiome revealed by metagenomics and culture.</title>
        <authorList>
            <person name="Gilroy R."/>
            <person name="Ravi A."/>
            <person name="Getino M."/>
            <person name="Pursley I."/>
            <person name="Horton D.L."/>
            <person name="Alikhan N.F."/>
            <person name="Baker D."/>
            <person name="Gharbi K."/>
            <person name="Hall N."/>
            <person name="Watson M."/>
            <person name="Adriaenssens E.M."/>
            <person name="Foster-Nyarko E."/>
            <person name="Jarju S."/>
            <person name="Secka A."/>
            <person name="Antonio M."/>
            <person name="Oren A."/>
            <person name="Chaudhuri R.R."/>
            <person name="La Ragione R."/>
            <person name="Hildebrand F."/>
            <person name="Pallen M.J."/>
        </authorList>
    </citation>
    <scope>NUCLEOTIDE SEQUENCE</scope>
    <source>
        <strain evidence="2">10406</strain>
    </source>
</reference>
<protein>
    <submittedName>
        <fullName evidence="2">PHP domain-containing protein</fullName>
    </submittedName>
</protein>
<dbReference type="EMBL" id="DVOE01000086">
    <property type="protein sequence ID" value="HIU99315.1"/>
    <property type="molecule type" value="Genomic_DNA"/>
</dbReference>
<comment type="caution">
    <text evidence="2">The sequence shown here is derived from an EMBL/GenBank/DDBJ whole genome shotgun (WGS) entry which is preliminary data.</text>
</comment>
<dbReference type="GO" id="GO:0004534">
    <property type="term" value="F:5'-3' RNA exonuclease activity"/>
    <property type="evidence" value="ECO:0007669"/>
    <property type="project" value="TreeGrafter"/>
</dbReference>
<sequence>MRYAYDLHIHSALSPCADEDMTPVTVVGRAKLAGLDFVAIADHNAIDHVRVAMAAGEAYGIKTVPAVEVQTNEDIHLLCLFPTVEALERFFGRLPLSERKNRPDLFGEQPVMDEDDNIIGRVDRMLLDSVALSSDEVFALAAEEGGAAVPAHIDRDANSMLKVLGDIPGKYAAVELSTRASAEEIAKWARDRLVIVDSDAHTAEAMKDASDAGWIELEEYTVEALVGRIARGGRQ</sequence>
<dbReference type="GO" id="GO:0035312">
    <property type="term" value="F:5'-3' DNA exonuclease activity"/>
    <property type="evidence" value="ECO:0007669"/>
    <property type="project" value="TreeGrafter"/>
</dbReference>